<dbReference type="EMBL" id="CAESAQ020000021">
    <property type="protein sequence ID" value="CAB5495574.1"/>
    <property type="molecule type" value="Genomic_DNA"/>
</dbReference>
<protein>
    <submittedName>
        <fullName evidence="1">Uncharacterized protein</fullName>
    </submittedName>
</protein>
<sequence>MCDKKEFSTFALWAFDDDFWSEWFYFLSFRVFFKKINV</sequence>
<dbReference type="Proteomes" id="UP000643672">
    <property type="component" value="Unassembled WGS sequence"/>
</dbReference>
<organism evidence="1 2">
    <name type="scientific">Bathymodiolus thermophilus thioautotrophic gill symbiont</name>
    <dbReference type="NCBI Taxonomy" id="2360"/>
    <lineage>
        <taxon>Bacteria</taxon>
        <taxon>Pseudomonadati</taxon>
        <taxon>Pseudomonadota</taxon>
        <taxon>Gammaproteobacteria</taxon>
        <taxon>sulfur-oxidizing symbionts</taxon>
    </lineage>
</organism>
<evidence type="ECO:0000313" key="2">
    <source>
        <dbReference type="Proteomes" id="UP000643672"/>
    </source>
</evidence>
<name>A0A8H9CFA1_9GAMM</name>
<reference evidence="1 2" key="1">
    <citation type="submission" date="2020-05" db="EMBL/GenBank/DDBJ databases">
        <authorList>
            <person name="Petersen J."/>
            <person name="Sayavedra L."/>
        </authorList>
    </citation>
    <scope>NUCLEOTIDE SEQUENCE [LARGE SCALE GENOMIC DNA]</scope>
    <source>
        <strain evidence="1">B thermophilus SOXS</strain>
    </source>
</reference>
<dbReference type="AlphaFoldDB" id="A0A8H9CFA1"/>
<gene>
    <name evidence="1" type="ORF">THERMOS_315</name>
</gene>
<accession>A0A8H9CFA1</accession>
<keyword evidence="2" id="KW-1185">Reference proteome</keyword>
<proteinExistence type="predicted"/>
<comment type="caution">
    <text evidence="1">The sequence shown here is derived from an EMBL/GenBank/DDBJ whole genome shotgun (WGS) entry which is preliminary data.</text>
</comment>
<evidence type="ECO:0000313" key="1">
    <source>
        <dbReference type="EMBL" id="CAB5495574.1"/>
    </source>
</evidence>